<dbReference type="STRING" id="7167.A0A182F5L8"/>
<keyword evidence="27" id="KW-0325">Glycoprotein</keyword>
<feature type="transmembrane region" description="Helical" evidence="38">
    <location>
        <begin position="559"/>
        <end position="578"/>
    </location>
</feature>
<dbReference type="FunFam" id="3.30.70.1230:FF:000009">
    <property type="entry name" value="Adenylate cyclase"/>
    <property type="match status" value="1"/>
</dbReference>
<name>A0A182F5L8_ANOAL</name>
<keyword evidence="21" id="KW-0832">Ubl conjugation</keyword>
<dbReference type="SUPFAM" id="SSF55073">
    <property type="entry name" value="Nucleotide cyclase"/>
    <property type="match status" value="2"/>
</dbReference>
<evidence type="ECO:0000256" key="4">
    <source>
        <dbReference type="ARBA" id="ARBA00004138"/>
    </source>
</evidence>
<keyword evidence="18" id="KW-0547">Nucleotide-binding</keyword>
<keyword evidence="15" id="KW-0479">Metal-binding</keyword>
<evidence type="ECO:0000256" key="30">
    <source>
        <dbReference type="ARBA" id="ARBA00023273"/>
    </source>
</evidence>
<reference evidence="39 40" key="1">
    <citation type="journal article" date="2017" name="G3 (Bethesda)">
        <title>The Physical Genome Mapping of Anopheles albimanus Corrected Scaffold Misassemblies and Identified Interarm Rearrangements in Genus Anopheles.</title>
        <authorList>
            <person name="Artemov G.N."/>
            <person name="Peery A.N."/>
            <person name="Jiang X."/>
            <person name="Tu Z."/>
            <person name="Stegniy V.N."/>
            <person name="Sharakhova M.V."/>
            <person name="Sharakhov I.V."/>
        </authorList>
    </citation>
    <scope>NUCLEOTIDE SEQUENCE [LARGE SCALE GENOMIC DNA]</scope>
    <source>
        <strain evidence="39 40">ALBI9_A</strain>
    </source>
</reference>
<evidence type="ECO:0000256" key="9">
    <source>
        <dbReference type="ARBA" id="ARBA00022475"/>
    </source>
</evidence>
<keyword evidence="25" id="KW-0333">Golgi apparatus</keyword>
<keyword evidence="24" id="KW-0115">cAMP biosynthesis</keyword>
<feature type="transmembrane region" description="Helical" evidence="38">
    <location>
        <begin position="129"/>
        <end position="147"/>
    </location>
</feature>
<evidence type="ECO:0000256" key="31">
    <source>
        <dbReference type="ARBA" id="ARBA00070497"/>
    </source>
</evidence>
<keyword evidence="11" id="KW-1017">Isopeptide bond</keyword>
<evidence type="ECO:0000256" key="36">
    <source>
        <dbReference type="RuleBase" id="RU000405"/>
    </source>
</evidence>
<dbReference type="Pfam" id="PF16214">
    <property type="entry name" value="AC_N"/>
    <property type="match status" value="1"/>
</dbReference>
<evidence type="ECO:0000256" key="21">
    <source>
        <dbReference type="ARBA" id="ARBA00022843"/>
    </source>
</evidence>
<keyword evidence="19" id="KW-0067">ATP-binding</keyword>
<evidence type="ECO:0000256" key="18">
    <source>
        <dbReference type="ARBA" id="ARBA00022741"/>
    </source>
</evidence>
<evidence type="ECO:0000256" key="38">
    <source>
        <dbReference type="SAM" id="Phobius"/>
    </source>
</evidence>
<evidence type="ECO:0000256" key="26">
    <source>
        <dbReference type="ARBA" id="ARBA00023136"/>
    </source>
</evidence>
<dbReference type="GO" id="GO:0004016">
    <property type="term" value="F:adenylate cyclase activity"/>
    <property type="evidence" value="ECO:0007669"/>
    <property type="project" value="UniProtKB-EC"/>
</dbReference>
<comment type="similarity">
    <text evidence="36">Belongs to the adenylyl cyclase class-4/guanylyl cyclase family.</text>
</comment>
<feature type="region of interest" description="Disordered" evidence="37">
    <location>
        <begin position="453"/>
        <end position="509"/>
    </location>
</feature>
<reference evidence="39" key="2">
    <citation type="submission" date="2022-08" db="UniProtKB">
        <authorList>
            <consortium name="EnsemblMetazoa"/>
        </authorList>
    </citation>
    <scope>IDENTIFICATION</scope>
    <source>
        <strain evidence="39">STECLA/ALBI9_A</strain>
    </source>
</reference>
<dbReference type="GO" id="GO:0005516">
    <property type="term" value="F:calmodulin binding"/>
    <property type="evidence" value="ECO:0007669"/>
    <property type="project" value="UniProtKB-KW"/>
</dbReference>
<evidence type="ECO:0000256" key="23">
    <source>
        <dbReference type="ARBA" id="ARBA00022989"/>
    </source>
</evidence>
<evidence type="ECO:0000313" key="39">
    <source>
        <dbReference type="EnsemblMetazoa" id="AALB001761-PA"/>
    </source>
</evidence>
<feature type="compositionally biased region" description="Basic and acidic residues" evidence="37">
    <location>
        <begin position="453"/>
        <end position="465"/>
    </location>
</feature>
<comment type="subcellular location">
    <subcellularLocation>
        <location evidence="7">Cell membrane</location>
        <topology evidence="7">Multi-pass membrane protein</topology>
    </subcellularLocation>
    <subcellularLocation>
        <location evidence="4">Cell projection</location>
        <location evidence="4">Cilium</location>
    </subcellularLocation>
    <subcellularLocation>
        <location evidence="5">Cytoplasm</location>
    </subcellularLocation>
    <subcellularLocation>
        <location evidence="6">Golgi apparatus</location>
    </subcellularLocation>
</comment>
<evidence type="ECO:0000256" key="27">
    <source>
        <dbReference type="ARBA" id="ARBA00023180"/>
    </source>
</evidence>
<evidence type="ECO:0000256" key="28">
    <source>
        <dbReference type="ARBA" id="ARBA00023211"/>
    </source>
</evidence>
<evidence type="ECO:0000256" key="5">
    <source>
        <dbReference type="ARBA" id="ARBA00004496"/>
    </source>
</evidence>
<evidence type="ECO:0000256" key="29">
    <source>
        <dbReference type="ARBA" id="ARBA00023239"/>
    </source>
</evidence>
<dbReference type="InterPro" id="IPR029787">
    <property type="entry name" value="Nucleotide_cyclase"/>
</dbReference>
<feature type="transmembrane region" description="Helical" evidence="38">
    <location>
        <begin position="634"/>
        <end position="655"/>
    </location>
</feature>
<dbReference type="PROSITE" id="PS50125">
    <property type="entry name" value="GUANYLATE_CYCLASE_2"/>
    <property type="match status" value="2"/>
</dbReference>
<dbReference type="GO" id="GO:0006171">
    <property type="term" value="P:cAMP biosynthetic process"/>
    <property type="evidence" value="ECO:0007669"/>
    <property type="project" value="UniProtKB-KW"/>
</dbReference>
<keyword evidence="23 38" id="KW-1133">Transmembrane helix</keyword>
<dbReference type="InterPro" id="IPR016187">
    <property type="entry name" value="CTDL_fold"/>
</dbReference>
<evidence type="ECO:0000256" key="3">
    <source>
        <dbReference type="ARBA" id="ARBA00001946"/>
    </source>
</evidence>
<feature type="transmembrane region" description="Helical" evidence="38">
    <location>
        <begin position="40"/>
        <end position="58"/>
    </location>
</feature>
<evidence type="ECO:0000256" key="7">
    <source>
        <dbReference type="ARBA" id="ARBA00004651"/>
    </source>
</evidence>
<evidence type="ECO:0000256" key="10">
    <source>
        <dbReference type="ARBA" id="ARBA00022490"/>
    </source>
</evidence>
<keyword evidence="10" id="KW-0963">Cytoplasm</keyword>
<keyword evidence="22" id="KW-0112">Calmodulin-binding</keyword>
<feature type="compositionally biased region" description="Polar residues" evidence="37">
    <location>
        <begin position="1147"/>
        <end position="1159"/>
    </location>
</feature>
<dbReference type="GO" id="GO:0005886">
    <property type="term" value="C:plasma membrane"/>
    <property type="evidence" value="ECO:0007669"/>
    <property type="project" value="UniProtKB-SubCell"/>
</dbReference>
<evidence type="ECO:0000256" key="35">
    <source>
        <dbReference type="ARBA" id="ARBA00081425"/>
    </source>
</evidence>
<evidence type="ECO:0000256" key="11">
    <source>
        <dbReference type="ARBA" id="ARBA00022499"/>
    </source>
</evidence>
<keyword evidence="14 38" id="KW-0812">Transmembrane</keyword>
<comment type="cofactor">
    <cofactor evidence="2">
        <name>Mn(2+)</name>
        <dbReference type="ChEBI" id="CHEBI:29035"/>
    </cofactor>
</comment>
<dbReference type="PANTHER" id="PTHR45627">
    <property type="entry name" value="ADENYLATE CYCLASE TYPE 1"/>
    <property type="match status" value="1"/>
</dbReference>
<dbReference type="VEuPathDB" id="VectorBase:AALB20_026882"/>
<dbReference type="CDD" id="cd07302">
    <property type="entry name" value="CHD"/>
    <property type="match status" value="2"/>
</dbReference>
<feature type="transmembrane region" description="Helical" evidence="38">
    <location>
        <begin position="745"/>
        <end position="762"/>
    </location>
</feature>
<feature type="compositionally biased region" description="Polar residues" evidence="37">
    <location>
        <begin position="1106"/>
        <end position="1123"/>
    </location>
</feature>
<evidence type="ECO:0000256" key="8">
    <source>
        <dbReference type="ARBA" id="ARBA00012201"/>
    </source>
</evidence>
<keyword evidence="26 38" id="KW-0472">Membrane</keyword>
<evidence type="ECO:0000256" key="12">
    <source>
        <dbReference type="ARBA" id="ARBA00022553"/>
    </source>
</evidence>
<keyword evidence="13" id="KW-0716">Sensory transduction</keyword>
<dbReference type="Pfam" id="PF00211">
    <property type="entry name" value="Guanylate_cyc"/>
    <property type="match status" value="2"/>
</dbReference>
<keyword evidence="29 36" id="KW-0456">Lyase</keyword>
<accession>A0A182F5L8</accession>
<evidence type="ECO:0000256" key="15">
    <source>
        <dbReference type="ARBA" id="ARBA00022723"/>
    </source>
</evidence>
<feature type="transmembrane region" description="Helical" evidence="38">
    <location>
        <begin position="96"/>
        <end position="117"/>
    </location>
</feature>
<protein>
    <recommendedName>
        <fullName evidence="31">Adenylate cyclase type 3</fullName>
        <ecNumber evidence="8">4.6.1.1</ecNumber>
    </recommendedName>
    <alternativeName>
        <fullName evidence="35">ATP pyrophosphate-lyase 3</fullName>
    </alternativeName>
    <alternativeName>
        <fullName evidence="33">Adenylate cyclase type III</fullName>
    </alternativeName>
    <alternativeName>
        <fullName evidence="32">Adenylate cyclase, olfactive type</fullName>
    </alternativeName>
    <alternativeName>
        <fullName evidence="34">Adenylyl cyclase 3</fullName>
    </alternativeName>
</protein>
<comment type="cofactor">
    <cofactor evidence="3">
        <name>Mg(2+)</name>
        <dbReference type="ChEBI" id="CHEBI:18420"/>
    </cofactor>
</comment>
<keyword evidence="20" id="KW-0460">Magnesium</keyword>
<dbReference type="Proteomes" id="UP000069272">
    <property type="component" value="Chromosome 2L"/>
</dbReference>
<dbReference type="InterPro" id="IPR032628">
    <property type="entry name" value="AC_N"/>
</dbReference>
<organism evidence="39 40">
    <name type="scientific">Anopheles albimanus</name>
    <name type="common">New world malaria mosquito</name>
    <dbReference type="NCBI Taxonomy" id="7167"/>
    <lineage>
        <taxon>Eukaryota</taxon>
        <taxon>Metazoa</taxon>
        <taxon>Ecdysozoa</taxon>
        <taxon>Arthropoda</taxon>
        <taxon>Hexapoda</taxon>
        <taxon>Insecta</taxon>
        <taxon>Pterygota</taxon>
        <taxon>Neoptera</taxon>
        <taxon>Endopterygota</taxon>
        <taxon>Diptera</taxon>
        <taxon>Nematocera</taxon>
        <taxon>Culicoidea</taxon>
        <taxon>Culicidae</taxon>
        <taxon>Anophelinae</taxon>
        <taxon>Anopheles</taxon>
    </lineage>
</organism>
<evidence type="ECO:0000256" key="25">
    <source>
        <dbReference type="ARBA" id="ARBA00023034"/>
    </source>
</evidence>
<evidence type="ECO:0000256" key="14">
    <source>
        <dbReference type="ARBA" id="ARBA00022692"/>
    </source>
</evidence>
<evidence type="ECO:0000313" key="40">
    <source>
        <dbReference type="Proteomes" id="UP000069272"/>
    </source>
</evidence>
<dbReference type="EC" id="4.6.1.1" evidence="8"/>
<dbReference type="GO" id="GO:0005794">
    <property type="term" value="C:Golgi apparatus"/>
    <property type="evidence" value="ECO:0007669"/>
    <property type="project" value="UniProtKB-SubCell"/>
</dbReference>
<evidence type="ECO:0000256" key="22">
    <source>
        <dbReference type="ARBA" id="ARBA00022860"/>
    </source>
</evidence>
<keyword evidence="40" id="KW-1185">Reference proteome</keyword>
<evidence type="ECO:0000256" key="24">
    <source>
        <dbReference type="ARBA" id="ARBA00022998"/>
    </source>
</evidence>
<keyword evidence="28" id="KW-0464">Manganese</keyword>
<evidence type="ECO:0000256" key="37">
    <source>
        <dbReference type="SAM" id="MobiDB-lite"/>
    </source>
</evidence>
<dbReference type="SUPFAM" id="SSF56436">
    <property type="entry name" value="C-type lectin-like"/>
    <property type="match status" value="1"/>
</dbReference>
<dbReference type="EnsemblMetazoa" id="AALB001761-RA">
    <property type="protein sequence ID" value="AALB001761-PA"/>
    <property type="gene ID" value="AALB001761"/>
</dbReference>
<evidence type="ECO:0000256" key="16">
    <source>
        <dbReference type="ARBA" id="ARBA00022725"/>
    </source>
</evidence>
<dbReference type="GO" id="GO:0007608">
    <property type="term" value="P:sensory perception of smell"/>
    <property type="evidence" value="ECO:0007669"/>
    <property type="project" value="UniProtKB-KW"/>
</dbReference>
<proteinExistence type="inferred from homology"/>
<dbReference type="GO" id="GO:0007189">
    <property type="term" value="P:adenylate cyclase-activating G protein-coupled receptor signaling pathway"/>
    <property type="evidence" value="ECO:0007669"/>
    <property type="project" value="TreeGrafter"/>
</dbReference>
<keyword evidence="30" id="KW-0966">Cell projection</keyword>
<evidence type="ECO:0000256" key="33">
    <source>
        <dbReference type="ARBA" id="ARBA00079044"/>
    </source>
</evidence>
<keyword evidence="17" id="KW-0677">Repeat</keyword>
<comment type="catalytic activity">
    <reaction evidence="1">
        <text>ATP = 3',5'-cyclic AMP + diphosphate</text>
        <dbReference type="Rhea" id="RHEA:15389"/>
        <dbReference type="ChEBI" id="CHEBI:30616"/>
        <dbReference type="ChEBI" id="CHEBI:33019"/>
        <dbReference type="ChEBI" id="CHEBI:58165"/>
        <dbReference type="EC" id="4.6.1.1"/>
    </reaction>
</comment>
<feature type="transmembrane region" description="Helical" evidence="38">
    <location>
        <begin position="675"/>
        <end position="696"/>
    </location>
</feature>
<dbReference type="GO" id="GO:0046872">
    <property type="term" value="F:metal ion binding"/>
    <property type="evidence" value="ECO:0007669"/>
    <property type="project" value="UniProtKB-KW"/>
</dbReference>
<evidence type="ECO:0000256" key="20">
    <source>
        <dbReference type="ARBA" id="ARBA00022842"/>
    </source>
</evidence>
<keyword evidence="12" id="KW-0597">Phosphoprotein</keyword>
<dbReference type="GO" id="GO:0005929">
    <property type="term" value="C:cilium"/>
    <property type="evidence" value="ECO:0007669"/>
    <property type="project" value="UniProtKB-SubCell"/>
</dbReference>
<dbReference type="InterPro" id="IPR018297">
    <property type="entry name" value="A/G_cyclase_CS"/>
</dbReference>
<evidence type="ECO:0000256" key="32">
    <source>
        <dbReference type="ARBA" id="ARBA00077582"/>
    </source>
</evidence>
<dbReference type="GO" id="GO:0035556">
    <property type="term" value="P:intracellular signal transduction"/>
    <property type="evidence" value="ECO:0007669"/>
    <property type="project" value="InterPro"/>
</dbReference>
<feature type="transmembrane region" description="Helical" evidence="38">
    <location>
        <begin position="152"/>
        <end position="170"/>
    </location>
</feature>
<feature type="region of interest" description="Disordered" evidence="37">
    <location>
        <begin position="1096"/>
        <end position="1123"/>
    </location>
</feature>
<feature type="compositionally biased region" description="Low complexity" evidence="37">
    <location>
        <begin position="1096"/>
        <end position="1105"/>
    </location>
</feature>
<keyword evidence="16" id="KW-0552">Olfaction</keyword>
<dbReference type="InterPro" id="IPR001054">
    <property type="entry name" value="A/G_cyclase"/>
</dbReference>
<evidence type="ECO:0000256" key="17">
    <source>
        <dbReference type="ARBA" id="ARBA00022737"/>
    </source>
</evidence>
<keyword evidence="9" id="KW-1003">Cell membrane</keyword>
<feature type="transmembrane region" description="Helical" evidence="38">
    <location>
        <begin position="708"/>
        <end position="725"/>
    </location>
</feature>
<sequence length="1448" mass="160620">MDGAATVEINQVVASGGGVLLPDAVLDKLYQSYALKQKRVALVCYLIASILFDIWAIAVPQGQSVESIVVTSVFLTINVALAIVLRFCGRGRFRGILWEIAPHLAWLLAIKQLFLQLFLKGSVTPRDSLGWAILLNFLVYVTLPVLLKYTGILLGLGSFATYVNAIIGLAKKENYFWEQQAANILLLIAATLIGLLCYFLAEAKQRRAFLEAKQGLEVKMLIEEQSAEQERLLLSVLPEHVAVKMRQDLGSTNSEQFKKIYMSRHENVSILYADIVGFTAISSTYSAQDLVKILNELFARFDRLAEKYQQLRIKILGDCYYCISGAPVERPDHAVLCVHMGLSMVKAIKYVQQKTNSPVDMRVGIHTGAVLAGILGQRQWQFDVYSKDVELANKMESSGKAGRVHLSEKTLSFLNGEFEVEPAYGEKREEALRIAGLKTYFISKVLKPFCPSEHKNGSADPKDAVIEPDGPSEIFRDEDDDAKTVSGTGDEPSTPGTDKPDTAEEEEQQACEDYKMRLRKELVSRDGHSEISKDTNFFLTFNDKNHETAYTEYREPHSAIPLLAALLVQLVAILYALLVLPRTAVHFEVVIPPLVIIFIMVFISVAESFTEVLPAFITLNSKRYNDSTSLRKSTAIIIVLLLGISNVSDMLAASHRTPQTLNITNVSFASTDMEPASVCLFPSYFSNYTVLILIATSIITQLSHLSKILLMIIITATHCYVNIFHLDEAFRNEDFGILNVFPLRYTLSALLVAVTIALSFLARHIDKVDRVIFMWKTEVIDQKEKASDMRRRNEALVYNVLPMHVAEHFMGNRKRSHDELYSQSYSEVGVLFASMPNFSDFYSEETVNNQGLECLRFLNEVISDFDALLELPQFQDIIKIKTIGSTYMAASGLNPSRMVKPDDPVSVRWAHLALLVEFALELKKALQGINEQSFNHFVLKMGVNHGPITAGVIGARKPHYDIWGNTVNVASRMESTGKAGAIQVTEETCQILQTFGYTFEQRGLVAVKGKGQLMTYYLQGKVPRPPSTTASPILQNLTAMETVQEVDETKESPSTIVPPSTIISPAHQLHSISSGTTSPPSVRLNQEYVEMKVSNTATATSSSSTGAVMQNQELQEHSSSLTMVSEKTVTATSASGSSIENKLVQSSTKSSSLFNGSEATTTTTTTTVDESDAQTPLLEGNSTNSNSNRHFAAMHRLAIVVALLTIQLPRDSSTVRTCAEQSRQIVHRFYLLRHCQRSERNVIGLANVKTVRSCADIARSKQAMAFNYAPAGRHGVNRFDLAQNQSRPTPWIPPKAASGSTTTRVPFDDFYNCQVLDCPEHRNLSSIVNDTRFDYYSLYARILPSAAATCVPTVGVFLFEETRQNFSRAYNTCVTEHGGSLAHVASDRRTFEIARVLANLPGGNDNSSHSEPLFYVGLNESIRDRFFTSGGERLDCFSFRAWAPGHPA</sequence>
<feature type="transmembrane region" description="Helical" evidence="38">
    <location>
        <begin position="64"/>
        <end position="84"/>
    </location>
</feature>
<evidence type="ECO:0000256" key="1">
    <source>
        <dbReference type="ARBA" id="ARBA00001593"/>
    </source>
</evidence>
<dbReference type="PROSITE" id="PS00452">
    <property type="entry name" value="GUANYLATE_CYCLASE_1"/>
    <property type="match status" value="1"/>
</dbReference>
<evidence type="ECO:0000256" key="19">
    <source>
        <dbReference type="ARBA" id="ARBA00022840"/>
    </source>
</evidence>
<dbReference type="Gene3D" id="3.30.70.1230">
    <property type="entry name" value="Nucleotide cyclase"/>
    <property type="match status" value="2"/>
</dbReference>
<dbReference type="PANTHER" id="PTHR45627:SF30">
    <property type="entry name" value="ADENYLATE CYCLASE TYPE 3"/>
    <property type="match status" value="1"/>
</dbReference>
<evidence type="ECO:0000256" key="6">
    <source>
        <dbReference type="ARBA" id="ARBA00004555"/>
    </source>
</evidence>
<feature type="transmembrane region" description="Helical" evidence="38">
    <location>
        <begin position="590"/>
        <end position="613"/>
    </location>
</feature>
<evidence type="ECO:0000256" key="34">
    <source>
        <dbReference type="ARBA" id="ARBA00081240"/>
    </source>
</evidence>
<dbReference type="FunFam" id="3.30.70.1230:FF:000006">
    <property type="entry name" value="Adenylate cyclase"/>
    <property type="match status" value="1"/>
</dbReference>
<evidence type="ECO:0000256" key="2">
    <source>
        <dbReference type="ARBA" id="ARBA00001936"/>
    </source>
</evidence>
<feature type="region of interest" description="Disordered" evidence="37">
    <location>
        <begin position="1147"/>
        <end position="1186"/>
    </location>
</feature>
<feature type="transmembrane region" description="Helical" evidence="38">
    <location>
        <begin position="182"/>
        <end position="201"/>
    </location>
</feature>
<dbReference type="VEuPathDB" id="VectorBase:AALB001761"/>
<evidence type="ECO:0000256" key="13">
    <source>
        <dbReference type="ARBA" id="ARBA00022606"/>
    </source>
</evidence>
<dbReference type="GO" id="GO:0005524">
    <property type="term" value="F:ATP binding"/>
    <property type="evidence" value="ECO:0007669"/>
    <property type="project" value="UniProtKB-KW"/>
</dbReference>
<dbReference type="SMART" id="SM00044">
    <property type="entry name" value="CYCc"/>
    <property type="match status" value="2"/>
</dbReference>